<proteinExistence type="inferred from homology"/>
<dbReference type="EMBL" id="CP013652">
    <property type="protein sequence ID" value="ALS23504.1"/>
    <property type="molecule type" value="Genomic_DNA"/>
</dbReference>
<sequence precursor="true">MYWDKTTRIKKRLLAAVLSLALAGTLAGCGSAAPAPGQGQQAESPKAGDARQEGSVTSAKRTTYPLTVKDATGKEFVFEKAPERIVSTSPSETETLFALGLGDQVVGVSDFCNYPAEAAAKPKVGSIIKPNEEALVAANADLVMTGVSMNMTVVEKLRGLKVNLFKVEPKTLDDVMSNILLMGQIFDRQEQAEKLVDSMKAERQKVLDAVKDLKPEQKKKVFVEFSPGWTVGKGEYIDELISLAGGINVAGGEKGYVKLSEEKVIADNPQIILYPTGIIDEKSNKPMDQLIRERSGWDRIEAVKSNRLVGLDKDIMSRPGPRITQALTEVAKGIYPELVK</sequence>
<accession>A0A0U2M6G2</accession>
<dbReference type="Pfam" id="PF01497">
    <property type="entry name" value="Peripla_BP_2"/>
    <property type="match status" value="1"/>
</dbReference>
<dbReference type="PATRIC" id="fig|162209.4.peg.3352"/>
<dbReference type="PROSITE" id="PS51257">
    <property type="entry name" value="PROKAR_LIPOPROTEIN"/>
    <property type="match status" value="1"/>
</dbReference>
<comment type="similarity">
    <text evidence="1">Belongs to the bacterial solute-binding protein 8 family.</text>
</comment>
<gene>
    <name evidence="5" type="ORF">IJ22_31340</name>
</gene>
<protein>
    <submittedName>
        <fullName evidence="5">ABC transporter substrate-binding protein</fullName>
    </submittedName>
</protein>
<dbReference type="PANTHER" id="PTHR30535:SF34">
    <property type="entry name" value="MOLYBDATE-BINDING PROTEIN MOLA"/>
    <property type="match status" value="1"/>
</dbReference>
<dbReference type="InterPro" id="IPR002491">
    <property type="entry name" value="ABC_transptr_periplasmic_BD"/>
</dbReference>
<dbReference type="SUPFAM" id="SSF53807">
    <property type="entry name" value="Helical backbone' metal receptor"/>
    <property type="match status" value="1"/>
</dbReference>
<dbReference type="GO" id="GO:0071281">
    <property type="term" value="P:cellular response to iron ion"/>
    <property type="evidence" value="ECO:0007669"/>
    <property type="project" value="TreeGrafter"/>
</dbReference>
<reference evidence="6" key="1">
    <citation type="submission" date="2015-12" db="EMBL/GenBank/DDBJ databases">
        <title>Complete genome sequences of two moderately thermophilic Paenibacillus species.</title>
        <authorList>
            <person name="Butler R.III."/>
            <person name="Wang J."/>
            <person name="Stark B.C."/>
            <person name="Pombert J.-F."/>
        </authorList>
    </citation>
    <scope>NUCLEOTIDE SEQUENCE [LARGE SCALE GENOMIC DNA]</scope>
    <source>
        <strain evidence="6">32O-Y</strain>
    </source>
</reference>
<dbReference type="CDD" id="cd01143">
    <property type="entry name" value="YvrC"/>
    <property type="match status" value="1"/>
</dbReference>
<feature type="compositionally biased region" description="Low complexity" evidence="3">
    <location>
        <begin position="32"/>
        <end position="45"/>
    </location>
</feature>
<name>A0A0U2M6G2_9BACL</name>
<evidence type="ECO:0000256" key="3">
    <source>
        <dbReference type="SAM" id="MobiDB-lite"/>
    </source>
</evidence>
<evidence type="ECO:0000313" key="6">
    <source>
        <dbReference type="Proteomes" id="UP000061660"/>
    </source>
</evidence>
<dbReference type="Gene3D" id="3.40.50.1980">
    <property type="entry name" value="Nitrogenase molybdenum iron protein domain"/>
    <property type="match status" value="2"/>
</dbReference>
<dbReference type="PROSITE" id="PS50983">
    <property type="entry name" value="FE_B12_PBP"/>
    <property type="match status" value="1"/>
</dbReference>
<keyword evidence="6" id="KW-1185">Reference proteome</keyword>
<organism evidence="5 6">
    <name type="scientific">Paenibacillus naphthalenovorans</name>
    <dbReference type="NCBI Taxonomy" id="162209"/>
    <lineage>
        <taxon>Bacteria</taxon>
        <taxon>Bacillati</taxon>
        <taxon>Bacillota</taxon>
        <taxon>Bacilli</taxon>
        <taxon>Bacillales</taxon>
        <taxon>Paenibacillaceae</taxon>
        <taxon>Paenibacillus</taxon>
    </lineage>
</organism>
<feature type="signal peptide" evidence="4">
    <location>
        <begin position="1"/>
        <end position="32"/>
    </location>
</feature>
<reference evidence="5 6" key="2">
    <citation type="journal article" date="2016" name="Genome Announc.">
        <title>Complete Genome Sequences of Two Interactive Moderate Thermophiles, Paenibacillus napthalenovorans 32O-Y and Paenibacillus sp. 32O-W.</title>
        <authorList>
            <person name="Butler R.R.III."/>
            <person name="Wang J."/>
            <person name="Stark B.C."/>
            <person name="Pombert J.F."/>
        </authorList>
    </citation>
    <scope>NUCLEOTIDE SEQUENCE [LARGE SCALE GENOMIC DNA]</scope>
    <source>
        <strain evidence="5 6">32O-Y</strain>
    </source>
</reference>
<evidence type="ECO:0000313" key="5">
    <source>
        <dbReference type="EMBL" id="ALS23504.1"/>
    </source>
</evidence>
<dbReference type="PANTHER" id="PTHR30535">
    <property type="entry name" value="VITAMIN B12-BINDING PROTEIN"/>
    <property type="match status" value="1"/>
</dbReference>
<dbReference type="KEGG" id="pnp:IJ22_31340"/>
<dbReference type="Proteomes" id="UP000061660">
    <property type="component" value="Chromosome"/>
</dbReference>
<dbReference type="STRING" id="162209.IJ22_31340"/>
<dbReference type="AlphaFoldDB" id="A0A0U2M6G2"/>
<dbReference type="RefSeq" id="WP_062409431.1">
    <property type="nucleotide sequence ID" value="NZ_BJCS01000017.1"/>
</dbReference>
<keyword evidence="2 4" id="KW-0732">Signal</keyword>
<evidence type="ECO:0000256" key="4">
    <source>
        <dbReference type="SAM" id="SignalP"/>
    </source>
</evidence>
<feature type="chain" id="PRO_5044283017" evidence="4">
    <location>
        <begin position="33"/>
        <end position="340"/>
    </location>
</feature>
<dbReference type="InterPro" id="IPR050902">
    <property type="entry name" value="ABC_Transporter_SBP"/>
</dbReference>
<dbReference type="NCBIfam" id="NF038402">
    <property type="entry name" value="TroA_like"/>
    <property type="match status" value="1"/>
</dbReference>
<evidence type="ECO:0000256" key="2">
    <source>
        <dbReference type="ARBA" id="ARBA00022729"/>
    </source>
</evidence>
<feature type="region of interest" description="Disordered" evidence="3">
    <location>
        <begin position="32"/>
        <end position="62"/>
    </location>
</feature>
<evidence type="ECO:0000256" key="1">
    <source>
        <dbReference type="ARBA" id="ARBA00008814"/>
    </source>
</evidence>
<dbReference type="OrthoDB" id="9816357at2"/>
<dbReference type="InterPro" id="IPR054828">
    <property type="entry name" value="Vit_B12_bind_prot"/>
</dbReference>